<evidence type="ECO:0000313" key="2">
    <source>
        <dbReference type="EMBL" id="KAK9751995.1"/>
    </source>
</evidence>
<dbReference type="Proteomes" id="UP001458880">
    <property type="component" value="Unassembled WGS sequence"/>
</dbReference>
<evidence type="ECO:0000313" key="3">
    <source>
        <dbReference type="Proteomes" id="UP001458880"/>
    </source>
</evidence>
<organism evidence="2 3">
    <name type="scientific">Popillia japonica</name>
    <name type="common">Japanese beetle</name>
    <dbReference type="NCBI Taxonomy" id="7064"/>
    <lineage>
        <taxon>Eukaryota</taxon>
        <taxon>Metazoa</taxon>
        <taxon>Ecdysozoa</taxon>
        <taxon>Arthropoda</taxon>
        <taxon>Hexapoda</taxon>
        <taxon>Insecta</taxon>
        <taxon>Pterygota</taxon>
        <taxon>Neoptera</taxon>
        <taxon>Endopterygota</taxon>
        <taxon>Coleoptera</taxon>
        <taxon>Polyphaga</taxon>
        <taxon>Scarabaeiformia</taxon>
        <taxon>Scarabaeidae</taxon>
        <taxon>Rutelinae</taxon>
        <taxon>Popillia</taxon>
    </lineage>
</organism>
<dbReference type="EMBL" id="JASPKY010000024">
    <property type="protein sequence ID" value="KAK9751995.1"/>
    <property type="molecule type" value="Genomic_DNA"/>
</dbReference>
<keyword evidence="3" id="KW-1185">Reference proteome</keyword>
<reference evidence="2 3" key="1">
    <citation type="journal article" date="2024" name="BMC Genomics">
        <title>De novo assembly and annotation of Popillia japonica's genome with initial clues to its potential as an invasive pest.</title>
        <authorList>
            <person name="Cucini C."/>
            <person name="Boschi S."/>
            <person name="Funari R."/>
            <person name="Cardaioli E."/>
            <person name="Iannotti N."/>
            <person name="Marturano G."/>
            <person name="Paoli F."/>
            <person name="Bruttini M."/>
            <person name="Carapelli A."/>
            <person name="Frati F."/>
            <person name="Nardi F."/>
        </authorList>
    </citation>
    <scope>NUCLEOTIDE SEQUENCE [LARGE SCALE GENOMIC DNA]</scope>
    <source>
        <strain evidence="2">DMR45628</strain>
    </source>
</reference>
<evidence type="ECO:0000256" key="1">
    <source>
        <dbReference type="SAM" id="MobiDB-lite"/>
    </source>
</evidence>
<comment type="caution">
    <text evidence="2">The sequence shown here is derived from an EMBL/GenBank/DDBJ whole genome shotgun (WGS) entry which is preliminary data.</text>
</comment>
<protein>
    <submittedName>
        <fullName evidence="2">Uncharacterized protein</fullName>
    </submittedName>
</protein>
<name>A0AAW1N099_POPJA</name>
<proteinExistence type="predicted"/>
<accession>A0AAW1N099</accession>
<dbReference type="AlphaFoldDB" id="A0AAW1N099"/>
<feature type="region of interest" description="Disordered" evidence="1">
    <location>
        <begin position="59"/>
        <end position="87"/>
    </location>
</feature>
<gene>
    <name evidence="2" type="ORF">QE152_g4601</name>
</gene>
<sequence>MTAFQILDSENGGEDNGVFKTWKKLNHIGQIQAGETPQIEDNGVFKTWKKLNHIGQIQAGETPQIPKYGTDGGSQTRRRCGSERAAASSPYVCSQICEGTAGMTGAREGTTGAKQQSVCVLPDMRGDSGHDRSERGYNGGKTCFRVGCTGGSSANIARAHLAEVIRKEAGLATSEYGEDGTG</sequence>